<proteinExistence type="predicted"/>
<name>A0ABT3QHF3_9PROT</name>
<evidence type="ECO:0000313" key="1">
    <source>
        <dbReference type="EMBL" id="MCX2564730.1"/>
    </source>
</evidence>
<sequence>MPALWHQSRAETAIFAHSRHHNVEIDFADSSSQCSAGTLHLLMQITPQSQDIDTPESQIHLANALGGKLSGNNQCADVSTVNISVLKNGSEIRQLQALRSTGWQFTEVVPTSAQISAPALQPSLPNDASPEVTTSATAPAVIIPEGYMGFLAQIVRKNASLLDNDAVQACWAQHYLHHDFFAAQGNEFRVHEIDARAKSDLAQLSSQIKPDVIRVELNLRLGEYDFSRSDFPVELNGDLLSVSSDCNLSPAHLPGRVTLHLPDKQQIFRIPMSAANAEQFLKQRTRFGYINRDVFVSLSLHVNEAVMSRLNDETYDPVPAELNQVQIFSGPEKKTLLADISENALTAIRKEQLAEKAVAVAREEAAKRAENLRQMQLQLQNASYSQRLAMWVGQNNRNFGLPDLSTIRLVRQRAAVSGKPVDAILLVHTDGSGRDKVETQWPGKLNLTIAKNQPSFTSNTWYVVQGQVSVPGGDFPSAEMTVQAEHVCKEEQCKDAGNLQALEAALKAQNVP</sequence>
<dbReference type="Proteomes" id="UP001301152">
    <property type="component" value="Unassembled WGS sequence"/>
</dbReference>
<dbReference type="EMBL" id="JAPIUZ010000010">
    <property type="protein sequence ID" value="MCX2564730.1"/>
    <property type="molecule type" value="Genomic_DNA"/>
</dbReference>
<organism evidence="1 2">
    <name type="scientific">Acetobacter thailandicus</name>
    <dbReference type="NCBI Taxonomy" id="1502842"/>
    <lineage>
        <taxon>Bacteria</taxon>
        <taxon>Pseudomonadati</taxon>
        <taxon>Pseudomonadota</taxon>
        <taxon>Alphaproteobacteria</taxon>
        <taxon>Acetobacterales</taxon>
        <taxon>Acetobacteraceae</taxon>
        <taxon>Acetobacter</taxon>
    </lineage>
</organism>
<comment type="caution">
    <text evidence="1">The sequence shown here is derived from an EMBL/GenBank/DDBJ whole genome shotgun (WGS) entry which is preliminary data.</text>
</comment>
<dbReference type="RefSeq" id="WP_173560331.1">
    <property type="nucleotide sequence ID" value="NZ_JAPIUZ010000010.1"/>
</dbReference>
<keyword evidence="2" id="KW-1185">Reference proteome</keyword>
<evidence type="ECO:0000313" key="2">
    <source>
        <dbReference type="Proteomes" id="UP001301152"/>
    </source>
</evidence>
<dbReference type="InterPro" id="IPR032325">
    <property type="entry name" value="DUF4852"/>
</dbReference>
<dbReference type="Pfam" id="PF16144">
    <property type="entry name" value="DUF4852"/>
    <property type="match status" value="1"/>
</dbReference>
<accession>A0ABT3QHF3</accession>
<reference evidence="1 2" key="1">
    <citation type="submission" date="2022-11" db="EMBL/GenBank/DDBJ databases">
        <title>Genome sequencing of Acetobacter type strain.</title>
        <authorList>
            <person name="Heo J."/>
            <person name="Lee D."/>
            <person name="Han B.-H."/>
            <person name="Hong S.-B."/>
            <person name="Kwon S.-W."/>
        </authorList>
    </citation>
    <scope>NUCLEOTIDE SEQUENCE [LARGE SCALE GENOMIC DNA]</scope>
    <source>
        <strain evidence="1 2">KACC 21253</strain>
    </source>
</reference>
<protein>
    <submittedName>
        <fullName evidence="1">DUF4852 domain-containing protein</fullName>
    </submittedName>
</protein>
<gene>
    <name evidence="1" type="ORF">OQ497_12340</name>
</gene>